<reference evidence="10 11" key="1">
    <citation type="submission" date="2017-01" db="EMBL/GenBank/DDBJ databases">
        <title>Novel large sulfur bacteria in the metagenomes of groundwater-fed chemosynthetic microbial mats in the Lake Huron basin.</title>
        <authorList>
            <person name="Sharrar A.M."/>
            <person name="Flood B.E."/>
            <person name="Bailey J.V."/>
            <person name="Jones D.S."/>
            <person name="Biddanda B."/>
            <person name="Ruberg S.A."/>
            <person name="Marcus D.N."/>
            <person name="Dick G.J."/>
        </authorList>
    </citation>
    <scope>NUCLEOTIDE SEQUENCE [LARGE SCALE GENOMIC DNA]</scope>
    <source>
        <strain evidence="10">A8</strain>
    </source>
</reference>
<dbReference type="Proteomes" id="UP000192491">
    <property type="component" value="Unassembled WGS sequence"/>
</dbReference>
<dbReference type="Pfam" id="PF00072">
    <property type="entry name" value="Response_reg"/>
    <property type="match status" value="1"/>
</dbReference>
<dbReference type="InterPro" id="IPR001789">
    <property type="entry name" value="Sig_transdc_resp-reg_receiver"/>
</dbReference>
<dbReference type="Gene3D" id="6.10.250.690">
    <property type="match status" value="1"/>
</dbReference>
<proteinExistence type="predicted"/>
<dbReference type="AlphaFoldDB" id="A0A1Y1QC44"/>
<dbReference type="Pfam" id="PF00486">
    <property type="entry name" value="Trans_reg_C"/>
    <property type="match status" value="1"/>
</dbReference>
<keyword evidence="4 7" id="KW-0238">DNA-binding</keyword>
<evidence type="ECO:0000256" key="1">
    <source>
        <dbReference type="ARBA" id="ARBA00022553"/>
    </source>
</evidence>
<feature type="domain" description="OmpR/PhoB-type" evidence="9">
    <location>
        <begin position="136"/>
        <end position="232"/>
    </location>
</feature>
<evidence type="ECO:0000259" key="8">
    <source>
        <dbReference type="PROSITE" id="PS50110"/>
    </source>
</evidence>
<accession>A0A1Y1QC44</accession>
<dbReference type="GO" id="GO:0032993">
    <property type="term" value="C:protein-DNA complex"/>
    <property type="evidence" value="ECO:0007669"/>
    <property type="project" value="TreeGrafter"/>
</dbReference>
<dbReference type="InterPro" id="IPR001867">
    <property type="entry name" value="OmpR/PhoB-type_DNA-bd"/>
</dbReference>
<keyword evidence="2" id="KW-0902">Two-component regulatory system</keyword>
<dbReference type="SMART" id="SM00862">
    <property type="entry name" value="Trans_reg_C"/>
    <property type="match status" value="1"/>
</dbReference>
<dbReference type="SUPFAM" id="SSF46894">
    <property type="entry name" value="C-terminal effector domain of the bipartite response regulators"/>
    <property type="match status" value="1"/>
</dbReference>
<name>A0A1Y1QC44_9GAMM</name>
<dbReference type="PANTHER" id="PTHR48111">
    <property type="entry name" value="REGULATOR OF RPOS"/>
    <property type="match status" value="1"/>
</dbReference>
<protein>
    <submittedName>
        <fullName evidence="10">DNA-binding response regulator</fullName>
    </submittedName>
</protein>
<evidence type="ECO:0000313" key="11">
    <source>
        <dbReference type="Proteomes" id="UP000192491"/>
    </source>
</evidence>
<dbReference type="Gene3D" id="3.40.50.2300">
    <property type="match status" value="1"/>
</dbReference>
<dbReference type="GO" id="GO:0000156">
    <property type="term" value="F:phosphorelay response regulator activity"/>
    <property type="evidence" value="ECO:0007669"/>
    <property type="project" value="TreeGrafter"/>
</dbReference>
<evidence type="ECO:0000256" key="2">
    <source>
        <dbReference type="ARBA" id="ARBA00023012"/>
    </source>
</evidence>
<dbReference type="EMBL" id="MTEJ01000511">
    <property type="protein sequence ID" value="OQX02170.1"/>
    <property type="molecule type" value="Genomic_DNA"/>
</dbReference>
<dbReference type="InterPro" id="IPR016032">
    <property type="entry name" value="Sig_transdc_resp-reg_C-effctor"/>
</dbReference>
<evidence type="ECO:0000256" key="7">
    <source>
        <dbReference type="PROSITE-ProRule" id="PRU01091"/>
    </source>
</evidence>
<dbReference type="InterPro" id="IPR011006">
    <property type="entry name" value="CheY-like_superfamily"/>
</dbReference>
<feature type="modified residue" description="4-aspartylphosphate" evidence="6">
    <location>
        <position position="55"/>
    </location>
</feature>
<keyword evidence="5" id="KW-0804">Transcription</keyword>
<evidence type="ECO:0000256" key="5">
    <source>
        <dbReference type="ARBA" id="ARBA00023163"/>
    </source>
</evidence>
<comment type="caution">
    <text evidence="10">The sequence shown here is derived from an EMBL/GenBank/DDBJ whole genome shotgun (WGS) entry which is preliminary data.</text>
</comment>
<evidence type="ECO:0000256" key="4">
    <source>
        <dbReference type="ARBA" id="ARBA00023125"/>
    </source>
</evidence>
<evidence type="ECO:0000313" key="10">
    <source>
        <dbReference type="EMBL" id="OQX02170.1"/>
    </source>
</evidence>
<evidence type="ECO:0000259" key="9">
    <source>
        <dbReference type="PROSITE" id="PS51755"/>
    </source>
</evidence>
<dbReference type="CDD" id="cd00383">
    <property type="entry name" value="trans_reg_C"/>
    <property type="match status" value="1"/>
</dbReference>
<dbReference type="PROSITE" id="PS51755">
    <property type="entry name" value="OMPR_PHOB"/>
    <property type="match status" value="1"/>
</dbReference>
<dbReference type="GO" id="GO:0000976">
    <property type="term" value="F:transcription cis-regulatory region binding"/>
    <property type="evidence" value="ECO:0007669"/>
    <property type="project" value="TreeGrafter"/>
</dbReference>
<evidence type="ECO:0000256" key="6">
    <source>
        <dbReference type="PROSITE-ProRule" id="PRU00169"/>
    </source>
</evidence>
<dbReference type="Gene3D" id="1.10.10.10">
    <property type="entry name" value="Winged helix-like DNA-binding domain superfamily/Winged helix DNA-binding domain"/>
    <property type="match status" value="1"/>
</dbReference>
<evidence type="ECO:0000256" key="3">
    <source>
        <dbReference type="ARBA" id="ARBA00023015"/>
    </source>
</evidence>
<dbReference type="PANTHER" id="PTHR48111:SF4">
    <property type="entry name" value="DNA-BINDING DUAL TRANSCRIPTIONAL REGULATOR OMPR"/>
    <property type="match status" value="1"/>
</dbReference>
<dbReference type="SUPFAM" id="SSF52172">
    <property type="entry name" value="CheY-like"/>
    <property type="match status" value="1"/>
</dbReference>
<sequence length="237" mass="26943">MSTGKLIYIVDDEVDICKLVSRELERYGHTAQAFHNGVQAQYALKRHKPDLVIIDLGLPDMDGLSLVRQLMDTCQTGVMILSGRNSLPDKVLGLELGADDYISKPFDPRELVARANSILRRMEKMTAQQSFSERPSKQAQFSHWNFDPRTLTLTNPNGQEEVLSTAEAEILLSLLKSPKQILSREQLLKERDSGFDRCIDVRMSRIRKKLETDPSNPRLIKTVYGAGYMLTTDVVWY</sequence>
<keyword evidence="1 6" id="KW-0597">Phosphoprotein</keyword>
<gene>
    <name evidence="10" type="ORF">BWK73_43560</name>
</gene>
<dbReference type="SMART" id="SM00448">
    <property type="entry name" value="REC"/>
    <property type="match status" value="1"/>
</dbReference>
<dbReference type="InterPro" id="IPR039420">
    <property type="entry name" value="WalR-like"/>
</dbReference>
<dbReference type="GO" id="GO:0006355">
    <property type="term" value="P:regulation of DNA-templated transcription"/>
    <property type="evidence" value="ECO:0007669"/>
    <property type="project" value="InterPro"/>
</dbReference>
<dbReference type="InterPro" id="IPR036388">
    <property type="entry name" value="WH-like_DNA-bd_sf"/>
</dbReference>
<keyword evidence="3" id="KW-0805">Transcription regulation</keyword>
<feature type="domain" description="Response regulatory" evidence="8">
    <location>
        <begin position="6"/>
        <end position="119"/>
    </location>
</feature>
<feature type="DNA-binding region" description="OmpR/PhoB-type" evidence="7">
    <location>
        <begin position="136"/>
        <end position="232"/>
    </location>
</feature>
<organism evidence="10 11">
    <name type="scientific">Thiothrix lacustris</name>
    <dbReference type="NCBI Taxonomy" id="525917"/>
    <lineage>
        <taxon>Bacteria</taxon>
        <taxon>Pseudomonadati</taxon>
        <taxon>Pseudomonadota</taxon>
        <taxon>Gammaproteobacteria</taxon>
        <taxon>Thiotrichales</taxon>
        <taxon>Thiotrichaceae</taxon>
        <taxon>Thiothrix</taxon>
    </lineage>
</organism>
<dbReference type="GO" id="GO:0005829">
    <property type="term" value="C:cytosol"/>
    <property type="evidence" value="ECO:0007669"/>
    <property type="project" value="TreeGrafter"/>
</dbReference>
<dbReference type="PROSITE" id="PS50110">
    <property type="entry name" value="RESPONSE_REGULATORY"/>
    <property type="match status" value="1"/>
</dbReference>